<reference evidence="12 13" key="1">
    <citation type="submission" date="2023-07" db="EMBL/GenBank/DDBJ databases">
        <title>Sorghum-associated microbial communities from plants grown in Nebraska, USA.</title>
        <authorList>
            <person name="Schachtman D."/>
        </authorList>
    </citation>
    <scope>NUCLEOTIDE SEQUENCE [LARGE SCALE GENOMIC DNA]</scope>
    <source>
        <strain evidence="12 13">BE211</strain>
    </source>
</reference>
<evidence type="ECO:0000256" key="5">
    <source>
        <dbReference type="ARBA" id="ARBA00022927"/>
    </source>
</evidence>
<feature type="transmembrane region" description="Helical" evidence="9">
    <location>
        <begin position="289"/>
        <end position="309"/>
    </location>
</feature>
<name>A0ABU1U2D6_9BACL</name>
<protein>
    <recommendedName>
        <fullName evidence="9">Protein translocase subunit SecD</fullName>
    </recommendedName>
</protein>
<evidence type="ECO:0000313" key="13">
    <source>
        <dbReference type="Proteomes" id="UP001258181"/>
    </source>
</evidence>
<sequence>MVKRSKIVIFFVVLIMIAALIGATTEKIVKGTKLGLDLQGGFEVLYDVKPAKKGQKITQETLKSAVEALNSRINVLGVSEPEITIEGNNRIRVQLAGVTDQNKARELLSTQAELTFRDVNDKVLLDGSDLEGNGAKQSFKSQTNEPIVSLKLKDADKFAKVTKEILAKRPQGENYLVIWLDHEKGDTYKEERQKELAGKKPKYISAPAVNEVLSQKEVMISGAFKVEEAQSLAKILNAGALPVKLKEVYSTSVGAKFGEKALSQTVKAGYIAVGIIFLFMLLYYRVPGIVAVLTLSIYIYLILAIFYLMNGVLTLPGIAALILGVGMAVDANIITYERIKEELRSGKSVLSAFKAGNRRSFTTIFDANITTILAAAVLFAYGTSSVKGFALVLIISVLASFITAVFGTRLFLGLLVQSRLLDKKPGLFGVKERDIREL</sequence>
<dbReference type="EMBL" id="JAVDWA010000004">
    <property type="protein sequence ID" value="MDR7073628.1"/>
    <property type="molecule type" value="Genomic_DNA"/>
</dbReference>
<dbReference type="PANTHER" id="PTHR30081">
    <property type="entry name" value="PROTEIN-EXPORT MEMBRANE PROTEIN SEC"/>
    <property type="match status" value="1"/>
</dbReference>
<feature type="domain" description="Protein export membrane protein SecD/SecF C-terminal" evidence="10">
    <location>
        <begin position="247"/>
        <end position="406"/>
    </location>
</feature>
<keyword evidence="5 9" id="KW-0653">Protein transport</keyword>
<dbReference type="PRINTS" id="PR00702">
    <property type="entry name" value="ACRIFLAVINRP"/>
</dbReference>
<dbReference type="SUPFAM" id="SSF82866">
    <property type="entry name" value="Multidrug efflux transporter AcrB transmembrane domain"/>
    <property type="match status" value="1"/>
</dbReference>
<evidence type="ECO:0000256" key="9">
    <source>
        <dbReference type="HAMAP-Rule" id="MF_01463"/>
    </source>
</evidence>
<evidence type="ECO:0000259" key="10">
    <source>
        <dbReference type="Pfam" id="PF02355"/>
    </source>
</evidence>
<comment type="caution">
    <text evidence="12">The sequence shown here is derived from an EMBL/GenBank/DDBJ whole genome shotgun (WGS) entry which is preliminary data.</text>
</comment>
<keyword evidence="3 9" id="KW-1003">Cell membrane</keyword>
<evidence type="ECO:0000256" key="1">
    <source>
        <dbReference type="ARBA" id="ARBA00004651"/>
    </source>
</evidence>
<keyword evidence="6 9" id="KW-1133">Transmembrane helix</keyword>
<feature type="transmembrane region" description="Helical" evidence="9">
    <location>
        <begin position="315"/>
        <end position="339"/>
    </location>
</feature>
<evidence type="ECO:0000256" key="2">
    <source>
        <dbReference type="ARBA" id="ARBA00022448"/>
    </source>
</evidence>
<evidence type="ECO:0000259" key="11">
    <source>
        <dbReference type="Pfam" id="PF21760"/>
    </source>
</evidence>
<dbReference type="InterPro" id="IPR048634">
    <property type="entry name" value="SecD_SecF_C"/>
</dbReference>
<gene>
    <name evidence="9" type="primary">secD</name>
    <name evidence="12" type="ORF">J2X07_002615</name>
</gene>
<dbReference type="InterPro" id="IPR001036">
    <property type="entry name" value="Acrflvin-R"/>
</dbReference>
<dbReference type="InterPro" id="IPR055344">
    <property type="entry name" value="SecD_SecF_C_bact"/>
</dbReference>
<proteinExistence type="inferred from homology"/>
<feature type="transmembrane region" description="Helical" evidence="9">
    <location>
        <begin position="360"/>
        <end position="382"/>
    </location>
</feature>
<keyword evidence="7 9" id="KW-0811">Translocation</keyword>
<feature type="transmembrane region" description="Helical" evidence="9">
    <location>
        <begin position="388"/>
        <end position="416"/>
    </location>
</feature>
<evidence type="ECO:0000313" key="12">
    <source>
        <dbReference type="EMBL" id="MDR7073628.1"/>
    </source>
</evidence>
<dbReference type="InterPro" id="IPR048631">
    <property type="entry name" value="SecD_1st"/>
</dbReference>
<organism evidence="12 13">
    <name type="scientific">Fictibacillus barbaricus</name>
    <dbReference type="NCBI Taxonomy" id="182136"/>
    <lineage>
        <taxon>Bacteria</taxon>
        <taxon>Bacillati</taxon>
        <taxon>Bacillota</taxon>
        <taxon>Bacilli</taxon>
        <taxon>Bacillales</taxon>
        <taxon>Fictibacillaceae</taxon>
        <taxon>Fictibacillus</taxon>
    </lineage>
</organism>
<feature type="transmembrane region" description="Helical" evidence="9">
    <location>
        <begin position="268"/>
        <end position="284"/>
    </location>
</feature>
<dbReference type="Pfam" id="PF02355">
    <property type="entry name" value="SecD_SecF_C"/>
    <property type="match status" value="1"/>
</dbReference>
<keyword evidence="2 9" id="KW-0813">Transport</keyword>
<dbReference type="InterPro" id="IPR005791">
    <property type="entry name" value="SecD"/>
</dbReference>
<evidence type="ECO:0000256" key="4">
    <source>
        <dbReference type="ARBA" id="ARBA00022692"/>
    </source>
</evidence>
<dbReference type="PANTHER" id="PTHR30081:SF1">
    <property type="entry name" value="PROTEIN TRANSLOCASE SUBUNIT SECD"/>
    <property type="match status" value="1"/>
</dbReference>
<keyword evidence="8 9" id="KW-0472">Membrane</keyword>
<dbReference type="Gene3D" id="3.30.70.3220">
    <property type="match status" value="1"/>
</dbReference>
<dbReference type="NCBIfam" id="TIGR01129">
    <property type="entry name" value="secD"/>
    <property type="match status" value="1"/>
</dbReference>
<feature type="domain" description="Protein translocase subunit SecDF P1" evidence="11">
    <location>
        <begin position="63"/>
        <end position="121"/>
    </location>
</feature>
<keyword evidence="4 9" id="KW-0812">Transmembrane</keyword>
<dbReference type="Proteomes" id="UP001258181">
    <property type="component" value="Unassembled WGS sequence"/>
</dbReference>
<evidence type="ECO:0000256" key="6">
    <source>
        <dbReference type="ARBA" id="ARBA00022989"/>
    </source>
</evidence>
<comment type="subunit">
    <text evidence="9">Forms a complex with SecF. Part of the essential Sec protein translocation apparatus which comprises SecA, SecYEG and auxiliary proteins SecDF. Other proteins may also be involved.</text>
</comment>
<comment type="function">
    <text evidence="9">Part of the Sec protein translocase complex. Interacts with the SecYEG preprotein conducting channel. SecDF uses the proton motive force (PMF) to complete protein translocation after the ATP-dependent function of SecA.</text>
</comment>
<evidence type="ECO:0000256" key="7">
    <source>
        <dbReference type="ARBA" id="ARBA00023010"/>
    </source>
</evidence>
<accession>A0ABU1U2D6</accession>
<keyword evidence="13" id="KW-1185">Reference proteome</keyword>
<comment type="similarity">
    <text evidence="9">Belongs to the SecD/SecF family. SecD subfamily.</text>
</comment>
<dbReference type="HAMAP" id="MF_01463_B">
    <property type="entry name" value="SecD_B"/>
    <property type="match status" value="1"/>
</dbReference>
<dbReference type="NCBIfam" id="TIGR00916">
    <property type="entry name" value="2A0604s01"/>
    <property type="match status" value="1"/>
</dbReference>
<comment type="subcellular location">
    <subcellularLocation>
        <location evidence="1 9">Cell membrane</location>
        <topology evidence="1 9">Multi-pass membrane protein</topology>
    </subcellularLocation>
</comment>
<dbReference type="Pfam" id="PF21760">
    <property type="entry name" value="SecD_1st"/>
    <property type="match status" value="1"/>
</dbReference>
<evidence type="ECO:0000256" key="3">
    <source>
        <dbReference type="ARBA" id="ARBA00022475"/>
    </source>
</evidence>
<dbReference type="Gene3D" id="1.20.1640.10">
    <property type="entry name" value="Multidrug efflux transporter AcrB transmembrane domain"/>
    <property type="match status" value="1"/>
</dbReference>
<dbReference type="InterPro" id="IPR022813">
    <property type="entry name" value="SecD/SecF_arch_bac"/>
</dbReference>
<comment type="caution">
    <text evidence="9">Lacks conserved residue(s) required for the propagation of feature annotation.</text>
</comment>
<evidence type="ECO:0000256" key="8">
    <source>
        <dbReference type="ARBA" id="ARBA00023136"/>
    </source>
</evidence>